<keyword evidence="4" id="KW-0456">Lyase</keyword>
<feature type="transmembrane region" description="Helical" evidence="6">
    <location>
        <begin position="2153"/>
        <end position="2170"/>
    </location>
</feature>
<dbReference type="Gene3D" id="1.20.1270.90">
    <property type="entry name" value="AF1782-like"/>
    <property type="match status" value="1"/>
</dbReference>
<evidence type="ECO:0000256" key="7">
    <source>
        <dbReference type="SAM" id="SignalP"/>
    </source>
</evidence>
<feature type="chain" id="PRO_5046706434" evidence="7">
    <location>
        <begin position="29"/>
        <end position="2176"/>
    </location>
</feature>
<dbReference type="InterPro" id="IPR008964">
    <property type="entry name" value="Invasin/intimin_cell_adhesion"/>
</dbReference>
<dbReference type="InterPro" id="IPR036691">
    <property type="entry name" value="Endo/exonu/phosph_ase_sf"/>
</dbReference>
<feature type="domain" description="BIG2" evidence="8">
    <location>
        <begin position="979"/>
        <end position="1073"/>
    </location>
</feature>
<organism evidence="9 10">
    <name type="scientific">Breznakia pachnodae</name>
    <dbReference type="NCBI Taxonomy" id="265178"/>
    <lineage>
        <taxon>Bacteria</taxon>
        <taxon>Bacillati</taxon>
        <taxon>Bacillota</taxon>
        <taxon>Erysipelotrichia</taxon>
        <taxon>Erysipelotrichales</taxon>
        <taxon>Erysipelotrichaceae</taxon>
        <taxon>Breznakia</taxon>
    </lineage>
</organism>
<comment type="similarity">
    <text evidence="1">Belongs to the polysaccharide lyase 8 family.</text>
</comment>
<keyword evidence="6" id="KW-0472">Membrane</keyword>
<dbReference type="Gene3D" id="2.60.120.260">
    <property type="entry name" value="Galactose-binding domain-like"/>
    <property type="match status" value="3"/>
</dbReference>
<feature type="domain" description="BIG2" evidence="8">
    <location>
        <begin position="620"/>
        <end position="697"/>
    </location>
</feature>
<dbReference type="Gene3D" id="2.70.98.10">
    <property type="match status" value="1"/>
</dbReference>
<dbReference type="Pfam" id="PF08124">
    <property type="entry name" value="Lyase_8_N"/>
    <property type="match status" value="1"/>
</dbReference>
<dbReference type="Gene3D" id="3.60.10.10">
    <property type="entry name" value="Endonuclease/exonuclease/phosphatase"/>
    <property type="match status" value="1"/>
</dbReference>
<dbReference type="InterPro" id="IPR011071">
    <property type="entry name" value="Lyase_8-like_C"/>
</dbReference>
<dbReference type="Pfam" id="PF02368">
    <property type="entry name" value="Big_2"/>
    <property type="match status" value="2"/>
</dbReference>
<dbReference type="SUPFAM" id="SSF56219">
    <property type="entry name" value="DNase I-like"/>
    <property type="match status" value="1"/>
</dbReference>
<dbReference type="InterPro" id="IPR008929">
    <property type="entry name" value="Chondroitin_lyas"/>
</dbReference>
<gene>
    <name evidence="9" type="ORF">J2S15_000901</name>
</gene>
<dbReference type="SUPFAM" id="SSF48230">
    <property type="entry name" value="Chondroitin AC/alginate lyase"/>
    <property type="match status" value="1"/>
</dbReference>
<dbReference type="InterPro" id="IPR005135">
    <property type="entry name" value="Endo/exonuclease/phosphatase"/>
</dbReference>
<evidence type="ECO:0000256" key="6">
    <source>
        <dbReference type="SAM" id="Phobius"/>
    </source>
</evidence>
<accession>A0ABU0E0U1</accession>
<keyword evidence="3 9" id="KW-0378">Hydrolase</keyword>
<dbReference type="PANTHER" id="PTHR38481:SF1">
    <property type="entry name" value="HYALURONATE LYASE"/>
    <property type="match status" value="1"/>
</dbReference>
<feature type="compositionally biased region" description="Low complexity" evidence="5">
    <location>
        <begin position="2132"/>
        <end position="2146"/>
    </location>
</feature>
<keyword evidence="2 7" id="KW-0732">Signal</keyword>
<dbReference type="SMART" id="SM00635">
    <property type="entry name" value="BID_2"/>
    <property type="match status" value="3"/>
</dbReference>
<dbReference type="CDD" id="cd01083">
    <property type="entry name" value="GAG_Lyase"/>
    <property type="match status" value="1"/>
</dbReference>
<sequence>MKRINKLVKLLLVFMITLVMIPAGQTYAEEIETPNEITTLNVGTYNIAAKNFGNNPNNPLFDSMSQQFKDYNLDVIGLQEVDMFNSRNNYDMMAQFQNETYPYVHFAKGREYAGGEFGTGIVSKSEFLEASSSPITNEGIDITKTCERTVIEKDGKKIAIYNIHFSWETIELRNKQMRQVLNRMNEDPIEYKILMGDFNADQNLYEYSMFLGDYKVINGYNGQWFDTFNANDDPSMKVMTIDNIIVSKNINFKNQGMVENNLSDHNMFYVELELIGGDYPVNENIALGQLMEASSTNNIETDKEFSALATVDNDIHTSWQSAAGELQTITMKFVKPYDLNELKINWGSNRAKKYDVEISYDGINFVRAYSHDDDNVVAVDTVPLSNERVKAVRISMSELISSADNAKGYEIFEIEAKGLVNDRVEVGTSVNILPNGNFENTEPSPEIPNGPSGTWWNTDLWVNDVKSTSWDFQLYPASEGKQYYQAEVISEDVKEGTNAVKVVKSGGSGSSQAFFKQMRLPIEPSKTYNVSFWVRTTDLTDAKFALSISQRNSSGTEITSAGKTVNGLVNDEWTYITTSFTTTANTAQYDLVFKILGGANGTFYLDDVQVKEDVPTGIPAMDYISLSASTNELDVADTIQVTPTVHPNEALMPTLTWTSTDPSVVSVDANGVVSAVGSGTAMIQATSGDLITALRFKVAGGEVEPSTNLVSNWSFEESEIAPDTPNGPSGTWWNTDLWTDDKKAVSWDFQRWNINQPNENFNATLDTTEKTKGNQSAKITVKKSNSTTQAFLKQNEIAIDPNTYYDFNFASKLDGITGSQVVARIEEYTSSGSKITTTDFTFGKGTSDWTQQENYFKTRSNTAKINLIFVVPSSTTGSMWIDDIYLGVKDISLKDLTLDENKIVLSNGDSKTLTALLSPDYTDETEIEWKSSNPSIATVNSTGLVESLAVGETTITVRSKIHPELEASCLVKVVDGDIVVDELEIVGGDLTLESDKSRFMDYIALPKTAVNLDLEVIWSSSDENVITVDNKRGLVEAVGSGEATLSLSSLENPSITTSIKVTVMDDTSDADYNLMKERWLLRIVGDDNLNLENEYISDYVDNLSEEAEALWNTMDKSENRTYLWPLKDGDTSSADITTQFTNINKLALAFGTKGSSLEGNRELYFDILDAIEFMRTTKKYNGTTGTSNWWDCQIGAAQQFTDTLMVLSEYMTYDEIKVYADCIGGYASDPSKQWPSATATGANRTDIGISVLGTGILLEDSSRMNLVVEKIPQVFKLVTTGDGMYLDGSLVQHTIYAYSGSYGNELMKGVGRILSTTEGTKWEITDPAIENVYKTVKEGYIPLVHDGRMMSMMSGRSISRAPGTNKFSTEYSAGQETISNIMVISNFAPEEYRSEFNKNVKYWIESSEDTYNFFANARDIEALQNADKIMNDSTIESEYTFEGVKIFSMDRVIQATKNYSVGISMYSSRSGNYELQTQGSGVNTKYENIRGWHQADGALYLYNEDCNSYSDGYWATVDSYRLPGTTVDTKELSLGAGKGTKSKQSWVGGATDGEFGAAGMYLDKTNVSMDLTAKKSWFLFGDKVVAVGSDINGTTDASIETIVENRLLDGGIKKFVSNPLSINGTLDNGSEKTQTLSDNSYVHLKGSKEGTDLGYYFPDGGEVTTMKETRTDSHFSINTLFVNGETYEHEYFKMMIQHGSSVSDGTYSYVLLPGKTEEETREYAKNNALEILENNDDVHAVQDTEEQIFAMNVWNNTGYSLNGYTVDKQSSLIVKQVGDEITITIADPTRKQGKIIVSMDEAYLSVVSCDSRITPLEDGKSFEFTSVNNDGGASSSVTIKVEVALDFSKLETVIDDAKSIVESEYTPKTYADLVTQLELAETVLATATTQDEIDNAIVALNTAITGLVKVADTSSLVELIEKCEKLNESNYTEDSWLSFMEILAESKAVVQDKNISQSDIDAKVIELTSAKDSLEEVSVEVVDTSKLVEELAEVDKLNENDYTAESWQVYANARKIAKEVLADTNATQKEVDDIVIQLTEARESLIKRNSNIELDKSLLEELIEKGNQLKKDSYTDESWEIFIEAMNAATDVLNNASVTQEEIDQAKVDLQNAIDGLKTKSKSKPSTESDSGKTNGTNISNGTNTGDTTSQSLMMVLLMFGILGISYSVYNRKKIK</sequence>
<dbReference type="InterPro" id="IPR012970">
    <property type="entry name" value="Lyase_8_alpha_N"/>
</dbReference>
<evidence type="ECO:0000256" key="4">
    <source>
        <dbReference type="ARBA" id="ARBA00023239"/>
    </source>
</evidence>
<dbReference type="Gene3D" id="2.60.220.10">
    <property type="entry name" value="Polysaccharide lyase family 8-like, C-terminal"/>
    <property type="match status" value="1"/>
</dbReference>
<dbReference type="GO" id="GO:0016787">
    <property type="term" value="F:hydrolase activity"/>
    <property type="evidence" value="ECO:0007669"/>
    <property type="project" value="UniProtKB-KW"/>
</dbReference>
<dbReference type="RefSeq" id="WP_307405843.1">
    <property type="nucleotide sequence ID" value="NZ_JAUSUR010000001.1"/>
</dbReference>
<dbReference type="Pfam" id="PF02018">
    <property type="entry name" value="CBM_4_9"/>
    <property type="match status" value="1"/>
</dbReference>
<dbReference type="Gene3D" id="1.20.1270.70">
    <property type="entry name" value="Designed single chain three-helix bundle"/>
    <property type="match status" value="3"/>
</dbReference>
<dbReference type="InterPro" id="IPR003343">
    <property type="entry name" value="Big_2"/>
</dbReference>
<protein>
    <submittedName>
        <fullName evidence="9">Endonuclease/exonuclease/phosphatase family metal-dependent hydrolase/uncharacterized protein YjdB</fullName>
    </submittedName>
</protein>
<dbReference type="Proteomes" id="UP001230220">
    <property type="component" value="Unassembled WGS sequence"/>
</dbReference>
<dbReference type="InterPro" id="IPR011013">
    <property type="entry name" value="Gal_mutarotase_sf_dom"/>
</dbReference>
<keyword evidence="6" id="KW-1133">Transmembrane helix</keyword>
<evidence type="ECO:0000256" key="3">
    <source>
        <dbReference type="ARBA" id="ARBA00022801"/>
    </source>
</evidence>
<name>A0ABU0E0U1_9FIRM</name>
<evidence type="ECO:0000313" key="9">
    <source>
        <dbReference type="EMBL" id="MDQ0360170.1"/>
    </source>
</evidence>
<dbReference type="SUPFAM" id="SSF49373">
    <property type="entry name" value="Invasin/intimin cell-adhesion fragments"/>
    <property type="match status" value="3"/>
</dbReference>
<keyword evidence="10" id="KW-1185">Reference proteome</keyword>
<dbReference type="Pfam" id="PF07554">
    <property type="entry name" value="FIVAR"/>
    <property type="match status" value="4"/>
</dbReference>
<dbReference type="EMBL" id="JAUSUR010000001">
    <property type="protein sequence ID" value="MDQ0360170.1"/>
    <property type="molecule type" value="Genomic_DNA"/>
</dbReference>
<dbReference type="InterPro" id="IPR014718">
    <property type="entry name" value="GH-type_carb-bd"/>
</dbReference>
<dbReference type="Gene3D" id="1.50.10.100">
    <property type="entry name" value="Chondroitin AC/alginate lyase"/>
    <property type="match status" value="1"/>
</dbReference>
<evidence type="ECO:0000256" key="2">
    <source>
        <dbReference type="ARBA" id="ARBA00022729"/>
    </source>
</evidence>
<dbReference type="PANTHER" id="PTHR38481">
    <property type="entry name" value="HYALURONATE LYASE"/>
    <property type="match status" value="1"/>
</dbReference>
<dbReference type="Pfam" id="PF02884">
    <property type="entry name" value="Lyase_8_C"/>
    <property type="match status" value="1"/>
</dbReference>
<feature type="domain" description="BIG2" evidence="8">
    <location>
        <begin position="892"/>
        <end position="969"/>
    </location>
</feature>
<dbReference type="InterPro" id="IPR008979">
    <property type="entry name" value="Galactose-bd-like_sf"/>
</dbReference>
<keyword evidence="6" id="KW-0812">Transmembrane</keyword>
<feature type="signal peptide" evidence="7">
    <location>
        <begin position="1"/>
        <end position="28"/>
    </location>
</feature>
<dbReference type="SUPFAM" id="SSF74650">
    <property type="entry name" value="Galactose mutarotase-like"/>
    <property type="match status" value="1"/>
</dbReference>
<evidence type="ECO:0000256" key="1">
    <source>
        <dbReference type="ARBA" id="ARBA00006699"/>
    </source>
</evidence>
<dbReference type="SUPFAM" id="SSF49785">
    <property type="entry name" value="Galactose-binding domain-like"/>
    <property type="match status" value="2"/>
</dbReference>
<dbReference type="Pfam" id="PF03372">
    <property type="entry name" value="Exo_endo_phos"/>
    <property type="match status" value="1"/>
</dbReference>
<dbReference type="InterPro" id="IPR003159">
    <property type="entry name" value="Lyase_8_central_dom"/>
</dbReference>
<evidence type="ECO:0000256" key="5">
    <source>
        <dbReference type="SAM" id="MobiDB-lite"/>
    </source>
</evidence>
<keyword evidence="9" id="KW-0540">Nuclease</keyword>
<feature type="region of interest" description="Disordered" evidence="5">
    <location>
        <begin position="2117"/>
        <end position="2146"/>
    </location>
</feature>
<evidence type="ECO:0000259" key="8">
    <source>
        <dbReference type="SMART" id="SM00635"/>
    </source>
</evidence>
<reference evidence="9 10" key="1">
    <citation type="submission" date="2023-07" db="EMBL/GenBank/DDBJ databases">
        <title>Genomic Encyclopedia of Type Strains, Phase IV (KMG-IV): sequencing the most valuable type-strain genomes for metagenomic binning, comparative biology and taxonomic classification.</title>
        <authorList>
            <person name="Goeker M."/>
        </authorList>
    </citation>
    <scope>NUCLEOTIDE SEQUENCE [LARGE SCALE GENOMIC DNA]</scope>
    <source>
        <strain evidence="9 10">DSM 16784</strain>
    </source>
</reference>
<dbReference type="InterPro" id="IPR003305">
    <property type="entry name" value="CenC_carb-bd"/>
</dbReference>
<comment type="caution">
    <text evidence="9">The sequence shown here is derived from an EMBL/GenBank/DDBJ whole genome shotgun (WGS) entry which is preliminary data.</text>
</comment>
<dbReference type="SUPFAM" id="SSF49863">
    <property type="entry name" value="Hyaluronate lyase-like, C-terminal domain"/>
    <property type="match status" value="1"/>
</dbReference>
<proteinExistence type="inferred from homology"/>
<dbReference type="GO" id="GO:0004519">
    <property type="term" value="F:endonuclease activity"/>
    <property type="evidence" value="ECO:0007669"/>
    <property type="project" value="UniProtKB-KW"/>
</dbReference>
<dbReference type="InterPro" id="IPR004103">
    <property type="entry name" value="Lyase_8_C"/>
</dbReference>
<keyword evidence="9" id="KW-0255">Endonuclease</keyword>
<dbReference type="Pfam" id="PF02278">
    <property type="entry name" value="Lyase_8"/>
    <property type="match status" value="1"/>
</dbReference>
<evidence type="ECO:0000313" key="10">
    <source>
        <dbReference type="Proteomes" id="UP001230220"/>
    </source>
</evidence>
<dbReference type="InterPro" id="IPR038970">
    <property type="entry name" value="Lyase_8"/>
</dbReference>
<dbReference type="Gene3D" id="2.60.40.1080">
    <property type="match status" value="3"/>
</dbReference>